<keyword evidence="4" id="KW-0325">Glycoprotein</keyword>
<evidence type="ECO:0000313" key="8">
    <source>
        <dbReference type="EMBL" id="GFR70483.1"/>
    </source>
</evidence>
<evidence type="ECO:0000259" key="7">
    <source>
        <dbReference type="PROSITE" id="PS50923"/>
    </source>
</evidence>
<feature type="transmembrane region" description="Helical" evidence="6">
    <location>
        <begin position="403"/>
        <end position="427"/>
    </location>
</feature>
<feature type="transmembrane region" description="Helical" evidence="6">
    <location>
        <begin position="433"/>
        <end position="454"/>
    </location>
</feature>
<evidence type="ECO:0000256" key="3">
    <source>
        <dbReference type="ARBA" id="ARBA00023157"/>
    </source>
</evidence>
<sequence length="471" mass="50721">MVNCQLVSTARWSGIRVDINRRVIGGQTLVDLTVSNIRQCIRMCWLFKACDALTFTLNLRRCQVFALTGSGHGAYTLAVGTGRQSIDMRSAEINTRLILLFSWYRCDLHSWPKFSLVSEFCRKEPPVVPNSETQRDNVKSVVYSCAYGYFRAGNDHVSTCNRQTGSWTPVDTVCTLVDCGTPPSVPGALISAGQTTSYGSRVELSCLPPYYVNSQANFMQCQADGLWSPLDVAEVCAPCDQSGETSGISEGSLELDTASERPVADTAHFTCRAGYYAYGVPDNLVRCASVNKTAIWQGLKNAGCAQTRWENPKPKQTHPTVRYNYNFDADAFGPNGFRACADVTFVGVVGVVVVVVVVVVVGIIVVIVGEVVVVVVVVIVEILVAVIEVVVVVVVVYRTIVVVVIVVIIVVIVEEVVVVVVIVVAVVVVEVEVVEVVVVVVEEVVVVVVEVVVVGSCGSSRSSSSGSILNA</sequence>
<evidence type="ECO:0000256" key="4">
    <source>
        <dbReference type="ARBA" id="ARBA00023180"/>
    </source>
</evidence>
<dbReference type="AlphaFoldDB" id="A0AAV4FAX5"/>
<feature type="transmembrane region" description="Helical" evidence="6">
    <location>
        <begin position="373"/>
        <end position="396"/>
    </location>
</feature>
<keyword evidence="9" id="KW-1185">Reference proteome</keyword>
<dbReference type="Gene3D" id="2.20.28.230">
    <property type="match status" value="1"/>
</dbReference>
<feature type="transmembrane region" description="Helical" evidence="6">
    <location>
        <begin position="343"/>
        <end position="367"/>
    </location>
</feature>
<feature type="non-terminal residue" evidence="8">
    <location>
        <position position="471"/>
    </location>
</feature>
<evidence type="ECO:0000256" key="5">
    <source>
        <dbReference type="PROSITE-ProRule" id="PRU00302"/>
    </source>
</evidence>
<dbReference type="PANTHER" id="PTHR19325">
    <property type="entry name" value="COMPLEMENT COMPONENT-RELATED SUSHI DOMAIN-CONTAINING"/>
    <property type="match status" value="1"/>
</dbReference>
<dbReference type="PANTHER" id="PTHR19325:SF560">
    <property type="entry name" value="SUSHI, VON WILLEBRAND FACTOR TYPE A, EGF AND PENTRAXIN DOMAIN-CONTAINING PROTEIN 1"/>
    <property type="match status" value="1"/>
</dbReference>
<keyword evidence="1 5" id="KW-0768">Sushi</keyword>
<organism evidence="8 9">
    <name type="scientific">Elysia marginata</name>
    <dbReference type="NCBI Taxonomy" id="1093978"/>
    <lineage>
        <taxon>Eukaryota</taxon>
        <taxon>Metazoa</taxon>
        <taxon>Spiralia</taxon>
        <taxon>Lophotrochozoa</taxon>
        <taxon>Mollusca</taxon>
        <taxon>Gastropoda</taxon>
        <taxon>Heterobranchia</taxon>
        <taxon>Euthyneura</taxon>
        <taxon>Panpulmonata</taxon>
        <taxon>Sacoglossa</taxon>
        <taxon>Placobranchoidea</taxon>
        <taxon>Plakobranchidae</taxon>
        <taxon>Elysia</taxon>
    </lineage>
</organism>
<reference evidence="8 9" key="1">
    <citation type="journal article" date="2021" name="Elife">
        <title>Chloroplast acquisition without the gene transfer in kleptoplastic sea slugs, Plakobranchus ocellatus.</title>
        <authorList>
            <person name="Maeda T."/>
            <person name="Takahashi S."/>
            <person name="Yoshida T."/>
            <person name="Shimamura S."/>
            <person name="Takaki Y."/>
            <person name="Nagai Y."/>
            <person name="Toyoda A."/>
            <person name="Suzuki Y."/>
            <person name="Arimoto A."/>
            <person name="Ishii H."/>
            <person name="Satoh N."/>
            <person name="Nishiyama T."/>
            <person name="Hasebe M."/>
            <person name="Maruyama T."/>
            <person name="Minagawa J."/>
            <person name="Obokata J."/>
            <person name="Shigenobu S."/>
        </authorList>
    </citation>
    <scope>NUCLEOTIDE SEQUENCE [LARGE SCALE GENOMIC DNA]</scope>
</reference>
<keyword evidence="6" id="KW-1133">Transmembrane helix</keyword>
<dbReference type="InterPro" id="IPR035976">
    <property type="entry name" value="Sushi/SCR/CCP_sf"/>
</dbReference>
<feature type="domain" description="Sushi" evidence="7">
    <location>
        <begin position="119"/>
        <end position="176"/>
    </location>
</feature>
<keyword evidence="6" id="KW-0812">Transmembrane</keyword>
<dbReference type="InterPro" id="IPR000436">
    <property type="entry name" value="Sushi_SCR_CCP_dom"/>
</dbReference>
<dbReference type="EMBL" id="BMAT01000656">
    <property type="protein sequence ID" value="GFR70483.1"/>
    <property type="molecule type" value="Genomic_DNA"/>
</dbReference>
<name>A0AAV4FAX5_9GAST</name>
<dbReference type="Gene3D" id="2.10.70.10">
    <property type="entry name" value="Complement Module, domain 1"/>
    <property type="match status" value="1"/>
</dbReference>
<evidence type="ECO:0000313" key="9">
    <source>
        <dbReference type="Proteomes" id="UP000762676"/>
    </source>
</evidence>
<dbReference type="PROSITE" id="PS50923">
    <property type="entry name" value="SUSHI"/>
    <property type="match status" value="2"/>
</dbReference>
<feature type="domain" description="Sushi" evidence="7">
    <location>
        <begin position="177"/>
        <end position="238"/>
    </location>
</feature>
<accession>A0AAV4FAX5</accession>
<dbReference type="Proteomes" id="UP000762676">
    <property type="component" value="Unassembled WGS sequence"/>
</dbReference>
<dbReference type="SMART" id="SM00032">
    <property type="entry name" value="CCP"/>
    <property type="match status" value="2"/>
</dbReference>
<keyword evidence="2" id="KW-0677">Repeat</keyword>
<gene>
    <name evidence="8" type="ORF">ElyMa_000329600</name>
</gene>
<dbReference type="CDD" id="cd00033">
    <property type="entry name" value="CCP"/>
    <property type="match status" value="1"/>
</dbReference>
<evidence type="ECO:0000256" key="1">
    <source>
        <dbReference type="ARBA" id="ARBA00022659"/>
    </source>
</evidence>
<keyword evidence="6" id="KW-0472">Membrane</keyword>
<dbReference type="SUPFAM" id="SSF57535">
    <property type="entry name" value="Complement control module/SCR domain"/>
    <property type="match status" value="2"/>
</dbReference>
<evidence type="ECO:0000256" key="2">
    <source>
        <dbReference type="ARBA" id="ARBA00022737"/>
    </source>
</evidence>
<comment type="caution">
    <text evidence="8">The sequence shown here is derived from an EMBL/GenBank/DDBJ whole genome shotgun (WGS) entry which is preliminary data.</text>
</comment>
<keyword evidence="3" id="KW-1015">Disulfide bond</keyword>
<evidence type="ECO:0000256" key="6">
    <source>
        <dbReference type="SAM" id="Phobius"/>
    </source>
</evidence>
<dbReference type="Pfam" id="PF00084">
    <property type="entry name" value="Sushi"/>
    <property type="match status" value="1"/>
</dbReference>
<comment type="caution">
    <text evidence="5">Lacks conserved residue(s) required for the propagation of feature annotation.</text>
</comment>
<protein>
    <submittedName>
        <fullName evidence="8">CUB and sushi domain-containing protein 1</fullName>
    </submittedName>
</protein>
<proteinExistence type="predicted"/>
<dbReference type="InterPro" id="IPR050350">
    <property type="entry name" value="Compl-Cell_Adhes-Reg"/>
</dbReference>